<feature type="binding site" description="axial binding residue" evidence="8">
    <location>
        <position position="311"/>
    </location>
    <ligand>
        <name>heme</name>
        <dbReference type="ChEBI" id="CHEBI:30413"/>
    </ligand>
    <ligandPart>
        <name>Fe</name>
        <dbReference type="ChEBI" id="CHEBI:18248"/>
    </ligandPart>
</feature>
<dbReference type="PANTHER" id="PTHR24286:SF24">
    <property type="entry name" value="LANOSTEROL 14-ALPHA DEMETHYLASE"/>
    <property type="match status" value="1"/>
</dbReference>
<evidence type="ECO:0000256" key="1">
    <source>
        <dbReference type="ARBA" id="ARBA00001971"/>
    </source>
</evidence>
<dbReference type="InterPro" id="IPR002401">
    <property type="entry name" value="Cyt_P450_E_grp-I"/>
</dbReference>
<dbReference type="PRINTS" id="PR00463">
    <property type="entry name" value="EP450I"/>
</dbReference>
<evidence type="ECO:0000256" key="6">
    <source>
        <dbReference type="ARBA" id="ARBA00023004"/>
    </source>
</evidence>
<keyword evidence="3 8" id="KW-0349">Heme</keyword>
<evidence type="ECO:0000256" key="7">
    <source>
        <dbReference type="ARBA" id="ARBA00023033"/>
    </source>
</evidence>
<dbReference type="KEGG" id="mng:MNEG_7206"/>
<reference evidence="10 11" key="1">
    <citation type="journal article" date="2013" name="BMC Genomics">
        <title>Reconstruction of the lipid metabolism for the microalga Monoraphidium neglectum from its genome sequence reveals characteristics suitable for biofuel production.</title>
        <authorList>
            <person name="Bogen C."/>
            <person name="Al-Dilaimi A."/>
            <person name="Albersmeier A."/>
            <person name="Wichmann J."/>
            <person name="Grundmann M."/>
            <person name="Rupp O."/>
            <person name="Lauersen K.J."/>
            <person name="Blifernez-Klassen O."/>
            <person name="Kalinowski J."/>
            <person name="Goesmann A."/>
            <person name="Mussgnug J.H."/>
            <person name="Kruse O."/>
        </authorList>
    </citation>
    <scope>NUCLEOTIDE SEQUENCE [LARGE SCALE GENOMIC DNA]</scope>
    <source>
        <strain evidence="10 11">SAG 48.87</strain>
    </source>
</reference>
<dbReference type="OrthoDB" id="3945418at2759"/>
<dbReference type="EMBL" id="KK101474">
    <property type="protein sequence ID" value="KIZ00754.1"/>
    <property type="molecule type" value="Genomic_DNA"/>
</dbReference>
<proteinExistence type="inferred from homology"/>
<keyword evidence="7 9" id="KW-0503">Monooxygenase</keyword>
<dbReference type="RefSeq" id="XP_013899773.1">
    <property type="nucleotide sequence ID" value="XM_014044319.1"/>
</dbReference>
<protein>
    <recommendedName>
        <fullName evidence="12">Cytochrome P450</fullName>
    </recommendedName>
</protein>
<dbReference type="SUPFAM" id="SSF48264">
    <property type="entry name" value="Cytochrome P450"/>
    <property type="match status" value="1"/>
</dbReference>
<dbReference type="PROSITE" id="PS00086">
    <property type="entry name" value="CYTOCHROME_P450"/>
    <property type="match status" value="1"/>
</dbReference>
<keyword evidence="11" id="KW-1185">Reference proteome</keyword>
<name>A0A0D2KZZ8_9CHLO</name>
<comment type="similarity">
    <text evidence="2 9">Belongs to the cytochrome P450 family.</text>
</comment>
<evidence type="ECO:0000313" key="10">
    <source>
        <dbReference type="EMBL" id="KIZ00754.1"/>
    </source>
</evidence>
<dbReference type="InterPro" id="IPR036396">
    <property type="entry name" value="Cyt_P450_sf"/>
</dbReference>
<dbReference type="PRINTS" id="PR00385">
    <property type="entry name" value="P450"/>
</dbReference>
<dbReference type="AlphaFoldDB" id="A0A0D2KZZ8"/>
<sequence length="361" mass="39218">MNEGRGHKRFREVMRPAFDASVVAGSFLPDIAAIVAGALEAAAAAGGPVSGYGAMKRLTFEVIMNVMMGKAYPPAEVDRLHHLFNEFTAGMASFPQMDLPFLPYGKAMSARRQLLDIFDRDMAAARAAAAEGRPVAGQLGIMISALDEDGNTLMDDRAVKEILLGLLFAGHDTTSTSLTRLIATLHDHPEVTEKLRREQEVLVEKHGRGVSPGLMRDMVYADAVIRESMRLNPVTNELFRSAIRDFEMGGVRVPAGASISLPMATVTASDPRWAGKTGEMDPNVFNPERMLTPEGLKPGDQMPFGHGGRHCLGVHLAMAEMKAFLALMGQGYRIEADTNTEWQYGVGRVPKNGLPMVVTRL</sequence>
<comment type="cofactor">
    <cofactor evidence="1 8">
        <name>heme</name>
        <dbReference type="ChEBI" id="CHEBI:30413"/>
    </cofactor>
</comment>
<evidence type="ECO:0000313" key="11">
    <source>
        <dbReference type="Proteomes" id="UP000054498"/>
    </source>
</evidence>
<gene>
    <name evidence="10" type="ORF">MNEG_7206</name>
</gene>
<evidence type="ECO:0008006" key="12">
    <source>
        <dbReference type="Google" id="ProtNLM"/>
    </source>
</evidence>
<keyword evidence="6 8" id="KW-0408">Iron</keyword>
<dbReference type="InterPro" id="IPR001128">
    <property type="entry name" value="Cyt_P450"/>
</dbReference>
<evidence type="ECO:0000256" key="9">
    <source>
        <dbReference type="RuleBase" id="RU000461"/>
    </source>
</evidence>
<dbReference type="GeneID" id="25740082"/>
<evidence type="ECO:0000256" key="5">
    <source>
        <dbReference type="ARBA" id="ARBA00023002"/>
    </source>
</evidence>
<dbReference type="Gene3D" id="1.10.630.10">
    <property type="entry name" value="Cytochrome P450"/>
    <property type="match status" value="1"/>
</dbReference>
<evidence type="ECO:0000256" key="8">
    <source>
        <dbReference type="PIRSR" id="PIRSR602401-1"/>
    </source>
</evidence>
<keyword evidence="4 8" id="KW-0479">Metal-binding</keyword>
<evidence type="ECO:0000256" key="3">
    <source>
        <dbReference type="ARBA" id="ARBA00022617"/>
    </source>
</evidence>
<evidence type="ECO:0000256" key="4">
    <source>
        <dbReference type="ARBA" id="ARBA00022723"/>
    </source>
</evidence>
<dbReference type="GO" id="GO:0004497">
    <property type="term" value="F:monooxygenase activity"/>
    <property type="evidence" value="ECO:0007669"/>
    <property type="project" value="UniProtKB-KW"/>
</dbReference>
<dbReference type="GO" id="GO:0005506">
    <property type="term" value="F:iron ion binding"/>
    <property type="evidence" value="ECO:0007669"/>
    <property type="project" value="InterPro"/>
</dbReference>
<dbReference type="STRING" id="145388.A0A0D2KZZ8"/>
<dbReference type="Proteomes" id="UP000054498">
    <property type="component" value="Unassembled WGS sequence"/>
</dbReference>
<evidence type="ECO:0000256" key="2">
    <source>
        <dbReference type="ARBA" id="ARBA00010617"/>
    </source>
</evidence>
<dbReference type="PANTHER" id="PTHR24286">
    <property type="entry name" value="CYTOCHROME P450 26"/>
    <property type="match status" value="1"/>
</dbReference>
<dbReference type="GO" id="GO:0016705">
    <property type="term" value="F:oxidoreductase activity, acting on paired donors, with incorporation or reduction of molecular oxygen"/>
    <property type="evidence" value="ECO:0007669"/>
    <property type="project" value="InterPro"/>
</dbReference>
<organism evidence="10 11">
    <name type="scientific">Monoraphidium neglectum</name>
    <dbReference type="NCBI Taxonomy" id="145388"/>
    <lineage>
        <taxon>Eukaryota</taxon>
        <taxon>Viridiplantae</taxon>
        <taxon>Chlorophyta</taxon>
        <taxon>core chlorophytes</taxon>
        <taxon>Chlorophyceae</taxon>
        <taxon>CS clade</taxon>
        <taxon>Sphaeropleales</taxon>
        <taxon>Selenastraceae</taxon>
        <taxon>Monoraphidium</taxon>
    </lineage>
</organism>
<dbReference type="Pfam" id="PF00067">
    <property type="entry name" value="p450"/>
    <property type="match status" value="1"/>
</dbReference>
<keyword evidence="5 9" id="KW-0560">Oxidoreductase</keyword>
<dbReference type="GO" id="GO:0016125">
    <property type="term" value="P:sterol metabolic process"/>
    <property type="evidence" value="ECO:0007669"/>
    <property type="project" value="TreeGrafter"/>
</dbReference>
<dbReference type="GO" id="GO:0020037">
    <property type="term" value="F:heme binding"/>
    <property type="evidence" value="ECO:0007669"/>
    <property type="project" value="InterPro"/>
</dbReference>
<accession>A0A0D2KZZ8</accession>
<dbReference type="InterPro" id="IPR017972">
    <property type="entry name" value="Cyt_P450_CS"/>
</dbReference>